<evidence type="ECO:0000256" key="1">
    <source>
        <dbReference type="SAM" id="MobiDB-lite"/>
    </source>
</evidence>
<feature type="region of interest" description="Disordered" evidence="1">
    <location>
        <begin position="1"/>
        <end position="24"/>
    </location>
</feature>
<dbReference type="EMBL" id="CADCUS010000362">
    <property type="protein sequence ID" value="CAA9418416.1"/>
    <property type="molecule type" value="Genomic_DNA"/>
</dbReference>
<dbReference type="AlphaFoldDB" id="A0A6J4PK10"/>
<evidence type="ECO:0000313" key="2">
    <source>
        <dbReference type="EMBL" id="CAA9418416.1"/>
    </source>
</evidence>
<organism evidence="2">
    <name type="scientific">uncultured Pseudonocardia sp</name>
    <dbReference type="NCBI Taxonomy" id="211455"/>
    <lineage>
        <taxon>Bacteria</taxon>
        <taxon>Bacillati</taxon>
        <taxon>Actinomycetota</taxon>
        <taxon>Actinomycetes</taxon>
        <taxon>Pseudonocardiales</taxon>
        <taxon>Pseudonocardiaceae</taxon>
        <taxon>Pseudonocardia</taxon>
        <taxon>environmental samples</taxon>
    </lineage>
</organism>
<sequence length="24" mass="2351">SSTRTARSPRPTPRPTAGPSAAGA</sequence>
<name>A0A6J4PK10_9PSEU</name>
<reference evidence="2" key="1">
    <citation type="submission" date="2020-02" db="EMBL/GenBank/DDBJ databases">
        <authorList>
            <person name="Meier V. D."/>
        </authorList>
    </citation>
    <scope>NUCLEOTIDE SEQUENCE</scope>
    <source>
        <strain evidence="2">AVDCRST_MAG66</strain>
    </source>
</reference>
<feature type="non-terminal residue" evidence="2">
    <location>
        <position position="1"/>
    </location>
</feature>
<protein>
    <submittedName>
        <fullName evidence="2">Uncharacterized protein</fullName>
    </submittedName>
</protein>
<feature type="non-terminal residue" evidence="2">
    <location>
        <position position="24"/>
    </location>
</feature>
<proteinExistence type="predicted"/>
<gene>
    <name evidence="2" type="ORF">AVDCRST_MAG66-2493</name>
</gene>
<accession>A0A6J4PK10</accession>